<dbReference type="PANTHER" id="PTHR21022:SF19">
    <property type="entry name" value="PREPHENATE DEHYDRATASE-RELATED"/>
    <property type="match status" value="1"/>
</dbReference>
<sequence length="274" mass="30741">MQIAIQGFEGCFHQIAAQHYFGQDAGMLSCATFGELIRKVKSGEAGGGVMAIENSIAGSILPNYNLLQKSGLCVTGEIFLKIRQHLMVLPGQTLDDIREVHSHPMALLQCMTFLEKHAQWRLVETEDTALSARHLRQRRATHTAAIASKLAADLFDLEIVAPNIHTEKKNYTRFLVLRKTEDAVKEDHPDKSSVYFHTANTHGSLARVLSRIADEGVNLSKLQSFPIPGSEWKYYFHADMEFQSLDQFEKVVRAIRPMTESMQILGIYKKGVTV</sequence>
<accession>A0ABP8FVI0</accession>
<proteinExistence type="predicted"/>
<dbReference type="PROSITE" id="PS51171">
    <property type="entry name" value="PREPHENATE_DEHYDR_3"/>
    <property type="match status" value="1"/>
</dbReference>
<dbReference type="PANTHER" id="PTHR21022">
    <property type="entry name" value="PREPHENATE DEHYDRATASE P PROTEIN"/>
    <property type="match status" value="1"/>
</dbReference>
<dbReference type="InterPro" id="IPR002912">
    <property type="entry name" value="ACT_dom"/>
</dbReference>
<evidence type="ECO:0000256" key="4">
    <source>
        <dbReference type="ARBA" id="ARBA00023141"/>
    </source>
</evidence>
<name>A0ABP8FVI0_9BACT</name>
<comment type="caution">
    <text evidence="10">The sequence shown here is derived from an EMBL/GenBank/DDBJ whole genome shotgun (WGS) entry which is preliminary data.</text>
</comment>
<comment type="pathway">
    <text evidence="1">Amino-acid biosynthesis; L-phenylalanine biosynthesis; phenylpyruvate from prephenate: step 1/1.</text>
</comment>
<feature type="domain" description="ACT" evidence="9">
    <location>
        <begin position="193"/>
        <end position="269"/>
    </location>
</feature>
<dbReference type="InterPro" id="IPR001086">
    <property type="entry name" value="Preph_deHydtase"/>
</dbReference>
<keyword evidence="6" id="KW-0456">Lyase</keyword>
<dbReference type="SUPFAM" id="SSF53850">
    <property type="entry name" value="Periplasmic binding protein-like II"/>
    <property type="match status" value="1"/>
</dbReference>
<protein>
    <recommendedName>
        <fullName evidence="2">prephenate dehydratase</fullName>
        <ecNumber evidence="2">4.2.1.51</ecNumber>
    </recommendedName>
</protein>
<dbReference type="EMBL" id="BAABFN010000005">
    <property type="protein sequence ID" value="GAA4311750.1"/>
    <property type="molecule type" value="Genomic_DNA"/>
</dbReference>
<reference evidence="11" key="1">
    <citation type="journal article" date="2019" name="Int. J. Syst. Evol. Microbiol.">
        <title>The Global Catalogue of Microorganisms (GCM) 10K type strain sequencing project: providing services to taxonomists for standard genome sequencing and annotation.</title>
        <authorList>
            <consortium name="The Broad Institute Genomics Platform"/>
            <consortium name="The Broad Institute Genome Sequencing Center for Infectious Disease"/>
            <person name="Wu L."/>
            <person name="Ma J."/>
        </authorList>
    </citation>
    <scope>NUCLEOTIDE SEQUENCE [LARGE SCALE GENOMIC DNA]</scope>
    <source>
        <strain evidence="11">JCM 17664</strain>
    </source>
</reference>
<dbReference type="Gene3D" id="3.30.70.260">
    <property type="match status" value="1"/>
</dbReference>
<dbReference type="PROSITE" id="PS51671">
    <property type="entry name" value="ACT"/>
    <property type="match status" value="1"/>
</dbReference>
<keyword evidence="3" id="KW-0028">Amino-acid biosynthesis</keyword>
<keyword evidence="11" id="KW-1185">Reference proteome</keyword>
<keyword evidence="5" id="KW-0584">Phenylalanine biosynthesis</keyword>
<feature type="domain" description="Prephenate dehydratase" evidence="8">
    <location>
        <begin position="2"/>
        <end position="179"/>
    </location>
</feature>
<gene>
    <name evidence="10" type="ORF">GCM10023143_20980</name>
</gene>
<evidence type="ECO:0000256" key="3">
    <source>
        <dbReference type="ARBA" id="ARBA00022605"/>
    </source>
</evidence>
<evidence type="ECO:0000259" key="9">
    <source>
        <dbReference type="PROSITE" id="PS51671"/>
    </source>
</evidence>
<keyword evidence="4" id="KW-0057">Aromatic amino acid biosynthesis</keyword>
<evidence type="ECO:0000259" key="8">
    <source>
        <dbReference type="PROSITE" id="PS51171"/>
    </source>
</evidence>
<evidence type="ECO:0000256" key="1">
    <source>
        <dbReference type="ARBA" id="ARBA00004741"/>
    </source>
</evidence>
<dbReference type="CDD" id="cd13631">
    <property type="entry name" value="PBP2_Ct-PDT_like"/>
    <property type="match status" value="1"/>
</dbReference>
<evidence type="ECO:0000256" key="6">
    <source>
        <dbReference type="ARBA" id="ARBA00023239"/>
    </source>
</evidence>
<evidence type="ECO:0000313" key="10">
    <source>
        <dbReference type="EMBL" id="GAA4311750.1"/>
    </source>
</evidence>
<dbReference type="Pfam" id="PF00800">
    <property type="entry name" value="PDT"/>
    <property type="match status" value="1"/>
</dbReference>
<evidence type="ECO:0000256" key="5">
    <source>
        <dbReference type="ARBA" id="ARBA00023222"/>
    </source>
</evidence>
<evidence type="ECO:0000256" key="2">
    <source>
        <dbReference type="ARBA" id="ARBA00013147"/>
    </source>
</evidence>
<evidence type="ECO:0000313" key="11">
    <source>
        <dbReference type="Proteomes" id="UP001501207"/>
    </source>
</evidence>
<evidence type="ECO:0000256" key="7">
    <source>
        <dbReference type="ARBA" id="ARBA00047848"/>
    </source>
</evidence>
<dbReference type="InterPro" id="IPR045865">
    <property type="entry name" value="ACT-like_dom_sf"/>
</dbReference>
<dbReference type="RefSeq" id="WP_344978993.1">
    <property type="nucleotide sequence ID" value="NZ_BAABFN010000005.1"/>
</dbReference>
<organism evidence="10 11">
    <name type="scientific">Compostibacter hankyongensis</name>
    <dbReference type="NCBI Taxonomy" id="1007089"/>
    <lineage>
        <taxon>Bacteria</taxon>
        <taxon>Pseudomonadati</taxon>
        <taxon>Bacteroidota</taxon>
        <taxon>Chitinophagia</taxon>
        <taxon>Chitinophagales</taxon>
        <taxon>Chitinophagaceae</taxon>
        <taxon>Compostibacter</taxon>
    </lineage>
</organism>
<dbReference type="CDD" id="cd04905">
    <property type="entry name" value="ACT_CM-PDT"/>
    <property type="match status" value="1"/>
</dbReference>
<comment type="catalytic activity">
    <reaction evidence="7">
        <text>prephenate + H(+) = 3-phenylpyruvate + CO2 + H2O</text>
        <dbReference type="Rhea" id="RHEA:21648"/>
        <dbReference type="ChEBI" id="CHEBI:15377"/>
        <dbReference type="ChEBI" id="CHEBI:15378"/>
        <dbReference type="ChEBI" id="CHEBI:16526"/>
        <dbReference type="ChEBI" id="CHEBI:18005"/>
        <dbReference type="ChEBI" id="CHEBI:29934"/>
        <dbReference type="EC" id="4.2.1.51"/>
    </reaction>
</comment>
<dbReference type="SUPFAM" id="SSF55021">
    <property type="entry name" value="ACT-like"/>
    <property type="match status" value="1"/>
</dbReference>
<dbReference type="Gene3D" id="3.40.190.10">
    <property type="entry name" value="Periplasmic binding protein-like II"/>
    <property type="match status" value="2"/>
</dbReference>
<dbReference type="EC" id="4.2.1.51" evidence="2"/>
<dbReference type="Proteomes" id="UP001501207">
    <property type="component" value="Unassembled WGS sequence"/>
</dbReference>